<dbReference type="GO" id="GO:0022627">
    <property type="term" value="C:cytosolic small ribosomal subunit"/>
    <property type="evidence" value="ECO:0007669"/>
    <property type="project" value="TreeGrafter"/>
</dbReference>
<dbReference type="GO" id="GO:0003735">
    <property type="term" value="F:structural constituent of ribosome"/>
    <property type="evidence" value="ECO:0007669"/>
    <property type="project" value="InterPro"/>
</dbReference>
<dbReference type="NCBIfam" id="TIGR01011">
    <property type="entry name" value="rpsB_bact"/>
    <property type="match status" value="1"/>
</dbReference>
<evidence type="ECO:0000313" key="9">
    <source>
        <dbReference type="Proteomes" id="UP000176705"/>
    </source>
</evidence>
<keyword evidence="2 5" id="KW-0689">Ribosomal protein</keyword>
<dbReference type="SUPFAM" id="SSF52313">
    <property type="entry name" value="Ribosomal protein S2"/>
    <property type="match status" value="1"/>
</dbReference>
<dbReference type="Pfam" id="PF00318">
    <property type="entry name" value="Ribosomal_S2"/>
    <property type="match status" value="1"/>
</dbReference>
<dbReference type="InterPro" id="IPR005706">
    <property type="entry name" value="Ribosomal_uS2_bac/mit/plastid"/>
</dbReference>
<reference evidence="8 9" key="1">
    <citation type="journal article" date="2016" name="Nat. Commun.">
        <title>Thousands of microbial genomes shed light on interconnected biogeochemical processes in an aquifer system.</title>
        <authorList>
            <person name="Anantharaman K."/>
            <person name="Brown C.T."/>
            <person name="Hug L.A."/>
            <person name="Sharon I."/>
            <person name="Castelle C.J."/>
            <person name="Probst A.J."/>
            <person name="Thomas B.C."/>
            <person name="Singh A."/>
            <person name="Wilkins M.J."/>
            <person name="Karaoz U."/>
            <person name="Brodie E.L."/>
            <person name="Williams K.H."/>
            <person name="Hubbard S.S."/>
            <person name="Banfield J.F."/>
        </authorList>
    </citation>
    <scope>NUCLEOTIDE SEQUENCE [LARGE SCALE GENOMIC DNA]</scope>
</reference>
<feature type="region of interest" description="Disordered" evidence="7">
    <location>
        <begin position="215"/>
        <end position="239"/>
    </location>
</feature>
<evidence type="ECO:0000256" key="1">
    <source>
        <dbReference type="ARBA" id="ARBA00006242"/>
    </source>
</evidence>
<dbReference type="GO" id="GO:0006412">
    <property type="term" value="P:translation"/>
    <property type="evidence" value="ECO:0007669"/>
    <property type="project" value="UniProtKB-UniRule"/>
</dbReference>
<dbReference type="PANTHER" id="PTHR12534:SF0">
    <property type="entry name" value="SMALL RIBOSOMAL SUBUNIT PROTEIN US2M"/>
    <property type="match status" value="1"/>
</dbReference>
<evidence type="ECO:0000256" key="2">
    <source>
        <dbReference type="ARBA" id="ARBA00022980"/>
    </source>
</evidence>
<dbReference type="Proteomes" id="UP000176705">
    <property type="component" value="Unassembled WGS sequence"/>
</dbReference>
<dbReference type="Gene3D" id="1.10.287.610">
    <property type="entry name" value="Helix hairpin bin"/>
    <property type="match status" value="1"/>
</dbReference>
<dbReference type="InterPro" id="IPR001865">
    <property type="entry name" value="Ribosomal_uS2"/>
</dbReference>
<evidence type="ECO:0000256" key="5">
    <source>
        <dbReference type="HAMAP-Rule" id="MF_00291"/>
    </source>
</evidence>
<dbReference type="AlphaFoldDB" id="A0A1G2LAS2"/>
<dbReference type="PROSITE" id="PS00963">
    <property type="entry name" value="RIBOSOMAL_S2_2"/>
    <property type="match status" value="1"/>
</dbReference>
<comment type="similarity">
    <text evidence="1 5 6">Belongs to the universal ribosomal protein uS2 family.</text>
</comment>
<evidence type="ECO:0000256" key="3">
    <source>
        <dbReference type="ARBA" id="ARBA00023274"/>
    </source>
</evidence>
<accession>A0A1G2LAS2</accession>
<evidence type="ECO:0000256" key="7">
    <source>
        <dbReference type="SAM" id="MobiDB-lite"/>
    </source>
</evidence>
<dbReference type="CDD" id="cd01425">
    <property type="entry name" value="RPS2"/>
    <property type="match status" value="1"/>
</dbReference>
<comment type="caution">
    <text evidence="8">The sequence shown here is derived from an EMBL/GenBank/DDBJ whole genome shotgun (WGS) entry which is preliminary data.</text>
</comment>
<dbReference type="InterPro" id="IPR018130">
    <property type="entry name" value="Ribosomal_uS2_CS"/>
</dbReference>
<dbReference type="PRINTS" id="PR00395">
    <property type="entry name" value="RIBOSOMALS2"/>
</dbReference>
<dbReference type="PANTHER" id="PTHR12534">
    <property type="entry name" value="30S RIBOSOMAL PROTEIN S2 PROKARYOTIC AND ORGANELLAR"/>
    <property type="match status" value="1"/>
</dbReference>
<evidence type="ECO:0000256" key="4">
    <source>
        <dbReference type="ARBA" id="ARBA00035256"/>
    </source>
</evidence>
<dbReference type="InterPro" id="IPR023591">
    <property type="entry name" value="Ribosomal_uS2_flav_dom_sf"/>
</dbReference>
<protein>
    <recommendedName>
        <fullName evidence="4 5">Small ribosomal subunit protein uS2</fullName>
    </recommendedName>
</protein>
<evidence type="ECO:0000256" key="6">
    <source>
        <dbReference type="RuleBase" id="RU003631"/>
    </source>
</evidence>
<dbReference type="HAMAP" id="MF_00291_B">
    <property type="entry name" value="Ribosomal_uS2_B"/>
    <property type="match status" value="1"/>
</dbReference>
<keyword evidence="3 5" id="KW-0687">Ribonucleoprotein</keyword>
<name>A0A1G2LAS2_9BACT</name>
<dbReference type="EMBL" id="MHQS01000012">
    <property type="protein sequence ID" value="OHA08680.1"/>
    <property type="molecule type" value="Genomic_DNA"/>
</dbReference>
<dbReference type="STRING" id="1802280.A3B37_01895"/>
<proteinExistence type="inferred from homology"/>
<gene>
    <name evidence="5" type="primary">rpsB</name>
    <name evidence="8" type="ORF">A3B37_01895</name>
</gene>
<dbReference type="Gene3D" id="3.40.50.10490">
    <property type="entry name" value="Glucose-6-phosphate isomerase like protein, domain 1"/>
    <property type="match status" value="1"/>
</dbReference>
<sequence>MLDAGVHLGHARSKRHPAMTPYLWGVRANVEIIDLTKTKEKLGEALAFLRELARGGKLVLFVATRPAARDLVAKLAADLGYPAAIERWIGGTLTNFRVISKRIETLDELERAAAAGEFAKYTKREQVRKAAELERLHRGFGSLRLLRRIPDALVIFDLSVETTALREARRLGIPVVALADTNTDPRLVAYPIPANDDARPAVAYILERMRQAVREGQEEASAAQEAVPVPPEPLGERPQ</sequence>
<evidence type="ECO:0000313" key="8">
    <source>
        <dbReference type="EMBL" id="OHA08680.1"/>
    </source>
</evidence>
<organism evidence="8 9">
    <name type="scientific">Candidatus Sungbacteria bacterium RIFCSPLOWO2_01_FULL_59_16</name>
    <dbReference type="NCBI Taxonomy" id="1802280"/>
    <lineage>
        <taxon>Bacteria</taxon>
        <taxon>Candidatus Sungiibacteriota</taxon>
    </lineage>
</organism>